<protein>
    <submittedName>
        <fullName evidence="1">Uncharacterized protein</fullName>
    </submittedName>
</protein>
<evidence type="ECO:0000313" key="1">
    <source>
        <dbReference type="EMBL" id="KAK1858554.1"/>
    </source>
</evidence>
<gene>
    <name evidence="1" type="ORF">I4F81_001155</name>
</gene>
<name>A0ACC3BKS2_PYRYE</name>
<dbReference type="EMBL" id="CM020618">
    <property type="protein sequence ID" value="KAK1858554.1"/>
    <property type="molecule type" value="Genomic_DNA"/>
</dbReference>
<keyword evidence="2" id="KW-1185">Reference proteome</keyword>
<proteinExistence type="predicted"/>
<reference evidence="1" key="1">
    <citation type="submission" date="2019-11" db="EMBL/GenBank/DDBJ databases">
        <title>Nori genome reveals adaptations in red seaweeds to the harsh intertidal environment.</title>
        <authorList>
            <person name="Wang D."/>
            <person name="Mao Y."/>
        </authorList>
    </citation>
    <scope>NUCLEOTIDE SEQUENCE</scope>
    <source>
        <tissue evidence="1">Gametophyte</tissue>
    </source>
</reference>
<accession>A0ACC3BKS2</accession>
<evidence type="ECO:0000313" key="2">
    <source>
        <dbReference type="Proteomes" id="UP000798662"/>
    </source>
</evidence>
<comment type="caution">
    <text evidence="1">The sequence shown here is derived from an EMBL/GenBank/DDBJ whole genome shotgun (WGS) entry which is preliminary data.</text>
</comment>
<organism evidence="1 2">
    <name type="scientific">Pyropia yezoensis</name>
    <name type="common">Susabi-nori</name>
    <name type="synonym">Porphyra yezoensis</name>
    <dbReference type="NCBI Taxonomy" id="2788"/>
    <lineage>
        <taxon>Eukaryota</taxon>
        <taxon>Rhodophyta</taxon>
        <taxon>Bangiophyceae</taxon>
        <taxon>Bangiales</taxon>
        <taxon>Bangiaceae</taxon>
        <taxon>Pyropia</taxon>
    </lineage>
</organism>
<dbReference type="Proteomes" id="UP000798662">
    <property type="component" value="Chromosome 1"/>
</dbReference>
<sequence length="128" mass="13702">MRAARDHGGGHGKRPLQLPAAAAASRSPRRCWRRAAEGSRGAVKQKNAEKGFVDRQGKVWHREMAGGCSGGPGEREMQRSTGYGGQQHARSWSGGRCRRLGLAGLPPQDALQGGGRPVSPVPCRRQGR</sequence>